<keyword evidence="6" id="KW-0762">Sugar transport</keyword>
<comment type="caution">
    <text evidence="13">The sequence shown here is derived from an EMBL/GenBank/DDBJ whole genome shotgun (WGS) entry which is preliminary data.</text>
</comment>
<evidence type="ECO:0000256" key="1">
    <source>
        <dbReference type="ARBA" id="ARBA00002264"/>
    </source>
</evidence>
<keyword evidence="7 11" id="KW-0812">Transmembrane</keyword>
<evidence type="ECO:0000256" key="2">
    <source>
        <dbReference type="ARBA" id="ARBA00004651"/>
    </source>
</evidence>
<comment type="similarity">
    <text evidence="3">Belongs to the binding-protein-dependent transport system permease family. MalFG subfamily.</text>
</comment>
<evidence type="ECO:0000256" key="3">
    <source>
        <dbReference type="ARBA" id="ARBA00009047"/>
    </source>
</evidence>
<reference evidence="13 14" key="1">
    <citation type="journal article" date="2019" name="Microorganisms">
        <title>Genome Insights into the Novel Species Microvirga brassicacearum, a Rapeseed Endophyte with Biotechnological Potential.</title>
        <authorList>
            <person name="Jimenez-Gomez A."/>
            <person name="Saati-Santamaria Z."/>
            <person name="Igual J.M."/>
            <person name="Rivas R."/>
            <person name="Mateos P.F."/>
            <person name="Garcia-Fraile P."/>
        </authorList>
    </citation>
    <scope>NUCLEOTIDE SEQUENCE [LARGE SCALE GENOMIC DNA]</scope>
    <source>
        <strain evidence="13 14">CDVBN77</strain>
    </source>
</reference>
<accession>A0A5N3P6V0</accession>
<evidence type="ECO:0000313" key="13">
    <source>
        <dbReference type="EMBL" id="KAB0265458.1"/>
    </source>
</evidence>
<dbReference type="Proteomes" id="UP000325684">
    <property type="component" value="Unassembled WGS sequence"/>
</dbReference>
<dbReference type="EMBL" id="VCMV01000035">
    <property type="protein sequence ID" value="KAB0265458.1"/>
    <property type="molecule type" value="Genomic_DNA"/>
</dbReference>
<feature type="domain" description="ABC transmembrane type-1" evidence="12">
    <location>
        <begin position="99"/>
        <end position="292"/>
    </location>
</feature>
<feature type="transmembrane region" description="Helical" evidence="11">
    <location>
        <begin position="276"/>
        <end position="297"/>
    </location>
</feature>
<dbReference type="InterPro" id="IPR000515">
    <property type="entry name" value="MetI-like"/>
</dbReference>
<sequence>MEDLRIKMSANSVATARLSAGHERVLPSRRRALPLVGGIIIAALFSLLMILNLLPLVWGMLTSLKAEPDLFRFPPVIFDFAPTLDNYKRVIESGFLGNMQASLIYCVITVVSALALALPAAYAFDRFNFPFRQPLFLLIVASIPLSLGAAALLIPNYLYFTKLGLTNAWFTLPLIYTAHQLPMAIWIIKGTLEGIPKELDEAAIADGASHFGILRHIILPLSRPALGAAGVLVFVGSWNEFVASSVMVDSPALRPIQPAIYNFIGFFGREWGPLTASAMLAIIPILITFALLGRLIVSGLTKGSVKG</sequence>
<dbReference type="SUPFAM" id="SSF161098">
    <property type="entry name" value="MetI-like"/>
    <property type="match status" value="1"/>
</dbReference>
<dbReference type="PROSITE" id="PS50928">
    <property type="entry name" value="ABC_TM1"/>
    <property type="match status" value="1"/>
</dbReference>
<evidence type="ECO:0000256" key="9">
    <source>
        <dbReference type="ARBA" id="ARBA00023136"/>
    </source>
</evidence>
<name>A0A5N3P6V0_9HYPH</name>
<evidence type="ECO:0000256" key="5">
    <source>
        <dbReference type="ARBA" id="ARBA00022475"/>
    </source>
</evidence>
<keyword evidence="14" id="KW-1185">Reference proteome</keyword>
<dbReference type="GO" id="GO:0005886">
    <property type="term" value="C:plasma membrane"/>
    <property type="evidence" value="ECO:0007669"/>
    <property type="project" value="UniProtKB-SubCell"/>
</dbReference>
<feature type="transmembrane region" description="Helical" evidence="11">
    <location>
        <begin position="225"/>
        <end position="248"/>
    </location>
</feature>
<keyword evidence="9 11" id="KW-0472">Membrane</keyword>
<evidence type="ECO:0000256" key="7">
    <source>
        <dbReference type="ARBA" id="ARBA00022692"/>
    </source>
</evidence>
<dbReference type="PANTHER" id="PTHR32243:SF50">
    <property type="entry name" value="MALTOSE_MALTODEXTRIN TRANSPORT SYSTEM PERMEASE PROTEIN MALG"/>
    <property type="match status" value="1"/>
</dbReference>
<evidence type="ECO:0000256" key="10">
    <source>
        <dbReference type="ARBA" id="ARBA00041109"/>
    </source>
</evidence>
<comment type="function">
    <text evidence="1">Part of the ABC transporter complex MalEFGK involved in maltose/maltodextrin import. Probably responsible for the translocation of the substrate across the membrane.</text>
</comment>
<evidence type="ECO:0000256" key="4">
    <source>
        <dbReference type="ARBA" id="ARBA00022448"/>
    </source>
</evidence>
<feature type="transmembrane region" description="Helical" evidence="11">
    <location>
        <begin position="32"/>
        <end position="58"/>
    </location>
</feature>
<protein>
    <recommendedName>
        <fullName evidence="10">Maltose/maltodextrin transport system permease protein MalG</fullName>
    </recommendedName>
</protein>
<feature type="transmembrane region" description="Helical" evidence="11">
    <location>
        <begin position="135"/>
        <end position="158"/>
    </location>
</feature>
<evidence type="ECO:0000256" key="11">
    <source>
        <dbReference type="RuleBase" id="RU363032"/>
    </source>
</evidence>
<dbReference type="AlphaFoldDB" id="A0A5N3P6V0"/>
<dbReference type="InterPro" id="IPR050901">
    <property type="entry name" value="BP-dep_ABC_trans_perm"/>
</dbReference>
<dbReference type="PANTHER" id="PTHR32243">
    <property type="entry name" value="MALTOSE TRANSPORT SYSTEM PERMEASE-RELATED"/>
    <property type="match status" value="1"/>
</dbReference>
<dbReference type="InterPro" id="IPR035906">
    <property type="entry name" value="MetI-like_sf"/>
</dbReference>
<evidence type="ECO:0000259" key="12">
    <source>
        <dbReference type="PROSITE" id="PS50928"/>
    </source>
</evidence>
<feature type="transmembrane region" description="Helical" evidence="11">
    <location>
        <begin position="170"/>
        <end position="188"/>
    </location>
</feature>
<keyword evidence="8 11" id="KW-1133">Transmembrane helix</keyword>
<keyword evidence="5" id="KW-1003">Cell membrane</keyword>
<comment type="subcellular location">
    <subcellularLocation>
        <location evidence="2 11">Cell membrane</location>
        <topology evidence="2 11">Multi-pass membrane protein</topology>
    </subcellularLocation>
</comment>
<evidence type="ECO:0000256" key="8">
    <source>
        <dbReference type="ARBA" id="ARBA00022989"/>
    </source>
</evidence>
<dbReference type="GO" id="GO:0055085">
    <property type="term" value="P:transmembrane transport"/>
    <property type="evidence" value="ECO:0007669"/>
    <property type="project" value="InterPro"/>
</dbReference>
<feature type="transmembrane region" description="Helical" evidence="11">
    <location>
        <begin position="102"/>
        <end position="123"/>
    </location>
</feature>
<evidence type="ECO:0000256" key="6">
    <source>
        <dbReference type="ARBA" id="ARBA00022597"/>
    </source>
</evidence>
<keyword evidence="4 11" id="KW-0813">Transport</keyword>
<evidence type="ECO:0000313" key="14">
    <source>
        <dbReference type="Proteomes" id="UP000325684"/>
    </source>
</evidence>
<dbReference type="OrthoDB" id="9815445at2"/>
<dbReference type="CDD" id="cd06261">
    <property type="entry name" value="TM_PBP2"/>
    <property type="match status" value="1"/>
</dbReference>
<dbReference type="Pfam" id="PF00528">
    <property type="entry name" value="BPD_transp_1"/>
    <property type="match status" value="1"/>
</dbReference>
<gene>
    <name evidence="13" type="ORF">FEZ63_18465</name>
</gene>
<dbReference type="Gene3D" id="1.10.3720.10">
    <property type="entry name" value="MetI-like"/>
    <property type="match status" value="1"/>
</dbReference>
<organism evidence="13 14">
    <name type="scientific">Microvirga brassicacearum</name>
    <dbReference type="NCBI Taxonomy" id="2580413"/>
    <lineage>
        <taxon>Bacteria</taxon>
        <taxon>Pseudomonadati</taxon>
        <taxon>Pseudomonadota</taxon>
        <taxon>Alphaproteobacteria</taxon>
        <taxon>Hyphomicrobiales</taxon>
        <taxon>Methylobacteriaceae</taxon>
        <taxon>Microvirga</taxon>
    </lineage>
</organism>
<proteinExistence type="inferred from homology"/>